<reference evidence="6 7" key="1">
    <citation type="submission" date="2016-05" db="EMBL/GenBank/DDBJ databases">
        <title>Microbial solvent formation.</title>
        <authorList>
            <person name="Poehlein A."/>
            <person name="Montoya Solano J.D."/>
            <person name="Flitsch S."/>
            <person name="Krabben P."/>
            <person name="Duerre P."/>
            <person name="Daniel R."/>
        </authorList>
    </citation>
    <scope>NUCLEOTIDE SEQUENCE [LARGE SCALE GENOMIC DNA]</scope>
    <source>
        <strain evidence="6 7">L1-8</strain>
    </source>
</reference>
<feature type="domain" description="ABC transporter" evidence="5">
    <location>
        <begin position="3"/>
        <end position="239"/>
    </location>
</feature>
<dbReference type="STRING" id="169679.CSACC_32580"/>
<dbReference type="SUPFAM" id="SSF52540">
    <property type="entry name" value="P-loop containing nucleoside triphosphate hydrolases"/>
    <property type="match status" value="1"/>
</dbReference>
<dbReference type="Pfam" id="PF00005">
    <property type="entry name" value="ABC_tran"/>
    <property type="match status" value="1"/>
</dbReference>
<organism evidence="6 7">
    <name type="scientific">Clostridium saccharobutylicum</name>
    <dbReference type="NCBI Taxonomy" id="169679"/>
    <lineage>
        <taxon>Bacteria</taxon>
        <taxon>Bacillati</taxon>
        <taxon>Bacillota</taxon>
        <taxon>Clostridia</taxon>
        <taxon>Eubacteriales</taxon>
        <taxon>Clostridiaceae</taxon>
        <taxon>Clostridium</taxon>
    </lineage>
</organism>
<dbReference type="GO" id="GO:0005524">
    <property type="term" value="F:ATP binding"/>
    <property type="evidence" value="ECO:0007669"/>
    <property type="project" value="UniProtKB-KW"/>
</dbReference>
<keyword evidence="2" id="KW-0547">Nucleotide-binding</keyword>
<evidence type="ECO:0000256" key="2">
    <source>
        <dbReference type="ARBA" id="ARBA00022741"/>
    </source>
</evidence>
<evidence type="ECO:0000256" key="1">
    <source>
        <dbReference type="ARBA" id="ARBA00022448"/>
    </source>
</evidence>
<proteinExistence type="predicted"/>
<protein>
    <submittedName>
        <fullName evidence="6">Putative siderophore transport system ATP-binding protein YusV</fullName>
    </submittedName>
</protein>
<dbReference type="PROSITE" id="PS50893">
    <property type="entry name" value="ABC_TRANSPORTER_2"/>
    <property type="match status" value="1"/>
</dbReference>
<dbReference type="InterPro" id="IPR003439">
    <property type="entry name" value="ABC_transporter-like_ATP-bd"/>
</dbReference>
<comment type="caution">
    <text evidence="6">The sequence shown here is derived from an EMBL/GenBank/DDBJ whole genome shotgun (WGS) entry which is preliminary data.</text>
</comment>
<dbReference type="AlphaFoldDB" id="A0A1S8MTJ2"/>
<dbReference type="InterPro" id="IPR027417">
    <property type="entry name" value="P-loop_NTPase"/>
</dbReference>
<dbReference type="PANTHER" id="PTHR42794:SF1">
    <property type="entry name" value="HEMIN IMPORT ATP-BINDING PROTEIN HMUV"/>
    <property type="match status" value="1"/>
</dbReference>
<evidence type="ECO:0000259" key="5">
    <source>
        <dbReference type="PROSITE" id="PS50893"/>
    </source>
</evidence>
<dbReference type="EMBL" id="LZYZ01000008">
    <property type="protein sequence ID" value="OOM07493.1"/>
    <property type="molecule type" value="Genomic_DNA"/>
</dbReference>
<evidence type="ECO:0000256" key="4">
    <source>
        <dbReference type="ARBA" id="ARBA00022967"/>
    </source>
</evidence>
<sequence length="252" mass="28286">MLLDVKNISCGYDKIDIIKDATFEAKRGEVLCIVGPNGCGKSTLLKAIGKLIEYKGKISLDSNDIKNLSVKKFAKNIALMTQSNNIYFPYTVYETVALGRYAYLKGILSSLSKEDDLIVMKSIKSVGLIDLKDKLINELSGGQLQRVFLAKSFAQDPEVILLDEPTNHLDLKCQIEILEYLSLWAKENNKIVIAVLHDLNLVNLFGEKVILLSQGEIISKGTPKEVFLKDNLKNVYNIDVKNFMINALKQWQ</sequence>
<keyword evidence="4" id="KW-1278">Translocase</keyword>
<dbReference type="Gene3D" id="3.40.50.300">
    <property type="entry name" value="P-loop containing nucleotide triphosphate hydrolases"/>
    <property type="match status" value="1"/>
</dbReference>
<dbReference type="GO" id="GO:0016887">
    <property type="term" value="F:ATP hydrolysis activity"/>
    <property type="evidence" value="ECO:0007669"/>
    <property type="project" value="InterPro"/>
</dbReference>
<evidence type="ECO:0000313" key="6">
    <source>
        <dbReference type="EMBL" id="OOM07493.1"/>
    </source>
</evidence>
<dbReference type="FunFam" id="3.40.50.300:FF:000134">
    <property type="entry name" value="Iron-enterobactin ABC transporter ATP-binding protein"/>
    <property type="match status" value="1"/>
</dbReference>
<dbReference type="InterPro" id="IPR017871">
    <property type="entry name" value="ABC_transporter-like_CS"/>
</dbReference>
<name>A0A1S8MTJ2_CLOSA</name>
<dbReference type="SMART" id="SM00382">
    <property type="entry name" value="AAA"/>
    <property type="match status" value="1"/>
</dbReference>
<dbReference type="CDD" id="cd03214">
    <property type="entry name" value="ABC_Iron-Siderophores_B12_Hemin"/>
    <property type="match status" value="1"/>
</dbReference>
<dbReference type="PROSITE" id="PS00211">
    <property type="entry name" value="ABC_TRANSPORTER_1"/>
    <property type="match status" value="1"/>
</dbReference>
<dbReference type="Proteomes" id="UP000191154">
    <property type="component" value="Unassembled WGS sequence"/>
</dbReference>
<keyword evidence="1" id="KW-0813">Transport</keyword>
<evidence type="ECO:0000256" key="3">
    <source>
        <dbReference type="ARBA" id="ARBA00022840"/>
    </source>
</evidence>
<accession>A0A1S8MTJ2</accession>
<keyword evidence="3 6" id="KW-0067">ATP-binding</keyword>
<evidence type="ECO:0000313" key="7">
    <source>
        <dbReference type="Proteomes" id="UP000191154"/>
    </source>
</evidence>
<dbReference type="InterPro" id="IPR003593">
    <property type="entry name" value="AAA+_ATPase"/>
</dbReference>
<dbReference type="PANTHER" id="PTHR42794">
    <property type="entry name" value="HEMIN IMPORT ATP-BINDING PROTEIN HMUV"/>
    <property type="match status" value="1"/>
</dbReference>
<gene>
    <name evidence="6" type="primary">yusV_2</name>
    <name evidence="6" type="ORF">CLOSAC_40230</name>
</gene>